<gene>
    <name evidence="1" type="ORF">THMIRHAS_17740</name>
</gene>
<protein>
    <submittedName>
        <fullName evidence="1">Uncharacterized protein</fullName>
    </submittedName>
</protein>
<accession>A0A6F8PW97</accession>
<evidence type="ECO:0000313" key="1">
    <source>
        <dbReference type="EMBL" id="BBP46401.1"/>
    </source>
</evidence>
<dbReference type="EMBL" id="AP021889">
    <property type="protein sequence ID" value="BBP46401.1"/>
    <property type="molecule type" value="Genomic_DNA"/>
</dbReference>
<keyword evidence="2" id="KW-1185">Reference proteome</keyword>
<proteinExistence type="predicted"/>
<name>A0A6F8PW97_9GAMM</name>
<organism evidence="1 2">
    <name type="scientific">Thiosulfatimonas sediminis</name>
    <dbReference type="NCBI Taxonomy" id="2675054"/>
    <lineage>
        <taxon>Bacteria</taxon>
        <taxon>Pseudomonadati</taxon>
        <taxon>Pseudomonadota</taxon>
        <taxon>Gammaproteobacteria</taxon>
        <taxon>Thiotrichales</taxon>
        <taxon>Piscirickettsiaceae</taxon>
        <taxon>Thiosulfatimonas</taxon>
    </lineage>
</organism>
<sequence>MENLIWVCGKVVSVRLSLIVILSVPASDLRPLAADRPYVTESLQNRTAFKNQFVEQ</sequence>
<dbReference type="AlphaFoldDB" id="A0A6F8PW97"/>
<evidence type="ECO:0000313" key="2">
    <source>
        <dbReference type="Proteomes" id="UP000501726"/>
    </source>
</evidence>
<reference evidence="2" key="1">
    <citation type="submission" date="2019-11" db="EMBL/GenBank/DDBJ databases">
        <title>Isolation and characterization of two novel species in the genus Thiomicrorhabdus.</title>
        <authorList>
            <person name="Mochizuki J."/>
            <person name="Kojima H."/>
            <person name="Fukui M."/>
        </authorList>
    </citation>
    <scope>NUCLEOTIDE SEQUENCE [LARGE SCALE GENOMIC DNA]</scope>
    <source>
        <strain evidence="2">aks77</strain>
    </source>
</reference>
<dbReference type="Proteomes" id="UP000501726">
    <property type="component" value="Chromosome"/>
</dbReference>
<dbReference type="KEGG" id="tse:THMIRHAS_17740"/>